<dbReference type="AlphaFoldDB" id="A0A3M2SH38"/>
<dbReference type="Proteomes" id="UP000277212">
    <property type="component" value="Unassembled WGS sequence"/>
</dbReference>
<gene>
    <name evidence="1" type="ORF">CDV36_003494</name>
</gene>
<evidence type="ECO:0000313" key="1">
    <source>
        <dbReference type="EMBL" id="RMJ16848.1"/>
    </source>
</evidence>
<comment type="caution">
    <text evidence="1">The sequence shown here is derived from an EMBL/GenBank/DDBJ whole genome shotgun (WGS) entry which is preliminary data.</text>
</comment>
<organism evidence="1 2">
    <name type="scientific">Fusarium kuroshium</name>
    <dbReference type="NCBI Taxonomy" id="2010991"/>
    <lineage>
        <taxon>Eukaryota</taxon>
        <taxon>Fungi</taxon>
        <taxon>Dikarya</taxon>
        <taxon>Ascomycota</taxon>
        <taxon>Pezizomycotina</taxon>
        <taxon>Sordariomycetes</taxon>
        <taxon>Hypocreomycetidae</taxon>
        <taxon>Hypocreales</taxon>
        <taxon>Nectriaceae</taxon>
        <taxon>Fusarium</taxon>
        <taxon>Fusarium solani species complex</taxon>
    </lineage>
</organism>
<protein>
    <submittedName>
        <fullName evidence="1">Uncharacterized protein</fullName>
    </submittedName>
</protein>
<dbReference type="EMBL" id="NKUJ01000041">
    <property type="protein sequence ID" value="RMJ16848.1"/>
    <property type="molecule type" value="Genomic_DNA"/>
</dbReference>
<keyword evidence="2" id="KW-1185">Reference proteome</keyword>
<name>A0A3M2SH38_9HYPO</name>
<accession>A0A3M2SH38</accession>
<sequence>MVRQQAIDPLRNWLSDGRAAAIVRVEPHQSATSLTNRSYGRISLLHVSLGCFKTRERRFLLSGTLRQLLNALVPARYTSSKWTA</sequence>
<proteinExistence type="predicted"/>
<reference evidence="1 2" key="1">
    <citation type="submission" date="2017-06" db="EMBL/GenBank/DDBJ databases">
        <title>Comparative genomic analysis of Ambrosia Fusariam Clade fungi.</title>
        <authorList>
            <person name="Stajich J.E."/>
            <person name="Carrillo J."/>
            <person name="Kijimoto T."/>
            <person name="Eskalen A."/>
            <person name="O'Donnell K."/>
            <person name="Kasson M."/>
        </authorList>
    </citation>
    <scope>NUCLEOTIDE SEQUENCE [LARGE SCALE GENOMIC DNA]</scope>
    <source>
        <strain evidence="1">UCR3666</strain>
    </source>
</reference>
<evidence type="ECO:0000313" key="2">
    <source>
        <dbReference type="Proteomes" id="UP000277212"/>
    </source>
</evidence>